<comment type="caution">
    <text evidence="1">The sequence shown here is derived from an EMBL/GenBank/DDBJ whole genome shotgun (WGS) entry which is preliminary data.</text>
</comment>
<dbReference type="AlphaFoldDB" id="X0X666"/>
<gene>
    <name evidence="1" type="ORF">S01H1_70267</name>
</gene>
<name>X0X666_9ZZZZ</name>
<accession>X0X666</accession>
<sequence>MEIIECGACNGYIVTSNREFRVFNDAIARETAKMIKHDLGEHGQAWADQNFYHEEGRRWDGNANIFIWHADPPK</sequence>
<evidence type="ECO:0000313" key="1">
    <source>
        <dbReference type="EMBL" id="GAG32158.1"/>
    </source>
</evidence>
<organism evidence="1">
    <name type="scientific">marine sediment metagenome</name>
    <dbReference type="NCBI Taxonomy" id="412755"/>
    <lineage>
        <taxon>unclassified sequences</taxon>
        <taxon>metagenomes</taxon>
        <taxon>ecological metagenomes</taxon>
    </lineage>
</organism>
<proteinExistence type="predicted"/>
<reference evidence="1" key="1">
    <citation type="journal article" date="2014" name="Front. Microbiol.">
        <title>High frequency of phylogenetically diverse reductive dehalogenase-homologous genes in deep subseafloor sedimentary metagenomes.</title>
        <authorList>
            <person name="Kawai M."/>
            <person name="Futagami T."/>
            <person name="Toyoda A."/>
            <person name="Takaki Y."/>
            <person name="Nishi S."/>
            <person name="Hori S."/>
            <person name="Arai W."/>
            <person name="Tsubouchi T."/>
            <person name="Morono Y."/>
            <person name="Uchiyama I."/>
            <person name="Ito T."/>
            <person name="Fujiyama A."/>
            <person name="Inagaki F."/>
            <person name="Takami H."/>
        </authorList>
    </citation>
    <scope>NUCLEOTIDE SEQUENCE</scope>
    <source>
        <strain evidence="1">Expedition CK06-06</strain>
    </source>
</reference>
<dbReference type="EMBL" id="BARS01046716">
    <property type="protein sequence ID" value="GAG32158.1"/>
    <property type="molecule type" value="Genomic_DNA"/>
</dbReference>
<protein>
    <submittedName>
        <fullName evidence="1">Uncharacterized protein</fullName>
    </submittedName>
</protein>